<keyword evidence="3" id="KW-1185">Reference proteome</keyword>
<evidence type="ECO:0000313" key="2">
    <source>
        <dbReference type="EMBL" id="KAK6343438.1"/>
    </source>
</evidence>
<organism evidence="2 3">
    <name type="scientific">Orbilia blumenaviensis</name>
    <dbReference type="NCBI Taxonomy" id="1796055"/>
    <lineage>
        <taxon>Eukaryota</taxon>
        <taxon>Fungi</taxon>
        <taxon>Dikarya</taxon>
        <taxon>Ascomycota</taxon>
        <taxon>Pezizomycotina</taxon>
        <taxon>Orbiliomycetes</taxon>
        <taxon>Orbiliales</taxon>
        <taxon>Orbiliaceae</taxon>
        <taxon>Orbilia</taxon>
    </lineage>
</organism>
<feature type="compositionally biased region" description="Basic and acidic residues" evidence="1">
    <location>
        <begin position="558"/>
        <end position="598"/>
    </location>
</feature>
<gene>
    <name evidence="2" type="ORF">TWF730_011027</name>
</gene>
<dbReference type="Proteomes" id="UP001373714">
    <property type="component" value="Unassembled WGS sequence"/>
</dbReference>
<feature type="region of interest" description="Disordered" evidence="1">
    <location>
        <begin position="558"/>
        <end position="635"/>
    </location>
</feature>
<protein>
    <submittedName>
        <fullName evidence="2">Uncharacterized protein</fullName>
    </submittedName>
</protein>
<reference evidence="2 3" key="1">
    <citation type="submission" date="2019-10" db="EMBL/GenBank/DDBJ databases">
        <authorList>
            <person name="Palmer J.M."/>
        </authorList>
    </citation>
    <scope>NUCLEOTIDE SEQUENCE [LARGE SCALE GENOMIC DNA]</scope>
    <source>
        <strain evidence="2 3">TWF730</strain>
    </source>
</reference>
<proteinExistence type="predicted"/>
<feature type="compositionally biased region" description="Basic and acidic residues" evidence="1">
    <location>
        <begin position="279"/>
        <end position="289"/>
    </location>
</feature>
<dbReference type="EMBL" id="JAVHNS010000009">
    <property type="protein sequence ID" value="KAK6343438.1"/>
    <property type="molecule type" value="Genomic_DNA"/>
</dbReference>
<evidence type="ECO:0000313" key="3">
    <source>
        <dbReference type="Proteomes" id="UP001373714"/>
    </source>
</evidence>
<dbReference type="AlphaFoldDB" id="A0AAV9UKP5"/>
<feature type="compositionally biased region" description="Polar residues" evidence="1">
    <location>
        <begin position="251"/>
        <end position="268"/>
    </location>
</feature>
<feature type="region of interest" description="Disordered" evidence="1">
    <location>
        <begin position="191"/>
        <end position="304"/>
    </location>
</feature>
<comment type="caution">
    <text evidence="2">The sequence shown here is derived from an EMBL/GenBank/DDBJ whole genome shotgun (WGS) entry which is preliminary data.</text>
</comment>
<accession>A0AAV9UKP5</accession>
<evidence type="ECO:0000256" key="1">
    <source>
        <dbReference type="SAM" id="MobiDB-lite"/>
    </source>
</evidence>
<feature type="compositionally biased region" description="Basic residues" evidence="1">
    <location>
        <begin position="623"/>
        <end position="635"/>
    </location>
</feature>
<name>A0AAV9UKP5_9PEZI</name>
<sequence>MDAITILAQLLARATPISVPASVPLHTSQELTAIMRLLQSLSTVSGSAPQNISGGQMRHDASMLVRCIVLDCATGQPSTPTAYRVVSIMGDVSFEGLVEVVTSRLGFSKLPGRRLRSVQACGTDGVQVVIDDDVAVRYLLDLLKKGNNVTMTVYAVDTILVCIGTNPREMQKPASPATVAAFDASATPLYHRGGRTLSPSVSPPYQASLDDTRGRSRQRTPARNRFSDDRSASPAAHPQEPARDRGYESTPRLTVSPRCQTPSPSTISVRRISRTYDSLPRDEGGERDVLCPSDGQGSPTLSRGSFHAPLLPAINSSAHRREWPGPELPSYCAISISEAGRNEYRHFVVENLRLRLATVNKFQQGWGHVLNELFARKPESEQNPDSLFVEREEGKSTVMMLFIRVKGRPQNSAVYDTAGDLGIIINPKAMLSNSCKWTNSPNGTILLRFTTDGSFPVINKNTDPVKDPYSQGPQTNGMNHIAVNFDNAPLERIEQPNYKALSALLESLRSGKDLDVVIEATSSRLPPDPPSLLRNLLGAQRDDRLVFHRGAPLVIEKEEKPWSKGGDKDRKREMAYDQDRQSDHGRYFGRDGPYDRPPHSKKRPRGGDIYLMRSGRDNGSFPGRRRKRQRPNLGA</sequence>